<dbReference type="PANTHER" id="PTHR30204">
    <property type="entry name" value="REDOX-CYCLING DRUG-SENSING TRANSCRIPTIONAL ACTIVATOR SOXR"/>
    <property type="match status" value="1"/>
</dbReference>
<dbReference type="InterPro" id="IPR000551">
    <property type="entry name" value="MerR-type_HTH_dom"/>
</dbReference>
<accession>A0ABV9YVG9</accession>
<dbReference type="InterPro" id="IPR009061">
    <property type="entry name" value="DNA-bd_dom_put_sf"/>
</dbReference>
<keyword evidence="5" id="KW-1185">Reference proteome</keyword>
<organism evidence="4 5">
    <name type="scientific">Actinomycetospora atypica</name>
    <dbReference type="NCBI Taxonomy" id="1290095"/>
    <lineage>
        <taxon>Bacteria</taxon>
        <taxon>Bacillati</taxon>
        <taxon>Actinomycetota</taxon>
        <taxon>Actinomycetes</taxon>
        <taxon>Pseudonocardiales</taxon>
        <taxon>Pseudonocardiaceae</taxon>
        <taxon>Actinomycetospora</taxon>
    </lineage>
</organism>
<comment type="caution">
    <text evidence="4">The sequence shown here is derived from an EMBL/GenBank/DDBJ whole genome shotgun (WGS) entry which is preliminary data.</text>
</comment>
<evidence type="ECO:0000256" key="1">
    <source>
        <dbReference type="ARBA" id="ARBA00023125"/>
    </source>
</evidence>
<evidence type="ECO:0000256" key="2">
    <source>
        <dbReference type="SAM" id="MobiDB-lite"/>
    </source>
</evidence>
<dbReference type="PROSITE" id="PS50937">
    <property type="entry name" value="HTH_MERR_2"/>
    <property type="match status" value="1"/>
</dbReference>
<dbReference type="SUPFAM" id="SSF46955">
    <property type="entry name" value="Putative DNA-binding domain"/>
    <property type="match status" value="1"/>
</dbReference>
<feature type="domain" description="HTH merR-type" evidence="3">
    <location>
        <begin position="23"/>
        <end position="91"/>
    </location>
</feature>
<dbReference type="RefSeq" id="WP_378038628.1">
    <property type="nucleotide sequence ID" value="NZ_JBHSIV010000034.1"/>
</dbReference>
<dbReference type="Gene3D" id="1.10.1660.10">
    <property type="match status" value="1"/>
</dbReference>
<dbReference type="Pfam" id="PF13411">
    <property type="entry name" value="MerR_1"/>
    <property type="match status" value="1"/>
</dbReference>
<dbReference type="EMBL" id="JBHSIV010000034">
    <property type="protein sequence ID" value="MFC5065294.1"/>
    <property type="molecule type" value="Genomic_DNA"/>
</dbReference>
<dbReference type="SMART" id="SM00422">
    <property type="entry name" value="HTH_MERR"/>
    <property type="match status" value="1"/>
</dbReference>
<sequence>MNTNRYRQGRAVAWCHVVGSPADWTIDRLAAHAGMTVRNVRAHAARGLLPSPRMQGRTGFYGAEHLARLELITHLQAEGFSLAAIERLVEAAPNQSAERALAQYLEMLAPWRAEEPVEMDHGEFTSWLGGEVASFDALVEAGMAEEIEDGRIRVHSPEMVRAGAEAARLGLPIDALLRTRRAVMDRLDEVADGFVDLFRGTLWQEFVAAGLPVERLDEVRHAVASLQPIAARTVMSAFRETMPRAVGELVREASQVLGPEPDETEAAEDTDGGQDVPHT</sequence>
<name>A0ABV9YVG9_9PSEU</name>
<evidence type="ECO:0000313" key="4">
    <source>
        <dbReference type="EMBL" id="MFC5065294.1"/>
    </source>
</evidence>
<dbReference type="Proteomes" id="UP001595947">
    <property type="component" value="Unassembled WGS sequence"/>
</dbReference>
<gene>
    <name evidence="4" type="ORF">ACFPBZ_23970</name>
</gene>
<protein>
    <submittedName>
        <fullName evidence="4">MerR family transcriptional regulator</fullName>
    </submittedName>
</protein>
<feature type="compositionally biased region" description="Acidic residues" evidence="2">
    <location>
        <begin position="260"/>
        <end position="272"/>
    </location>
</feature>
<evidence type="ECO:0000313" key="5">
    <source>
        <dbReference type="Proteomes" id="UP001595947"/>
    </source>
</evidence>
<feature type="region of interest" description="Disordered" evidence="2">
    <location>
        <begin position="255"/>
        <end position="279"/>
    </location>
</feature>
<dbReference type="PANTHER" id="PTHR30204:SF93">
    <property type="entry name" value="HTH MERR-TYPE DOMAIN-CONTAINING PROTEIN"/>
    <property type="match status" value="1"/>
</dbReference>
<keyword evidence="1" id="KW-0238">DNA-binding</keyword>
<evidence type="ECO:0000259" key="3">
    <source>
        <dbReference type="PROSITE" id="PS50937"/>
    </source>
</evidence>
<proteinExistence type="predicted"/>
<dbReference type="InterPro" id="IPR047057">
    <property type="entry name" value="MerR_fam"/>
</dbReference>
<reference evidence="5" key="1">
    <citation type="journal article" date="2019" name="Int. J. Syst. Evol. Microbiol.">
        <title>The Global Catalogue of Microorganisms (GCM) 10K type strain sequencing project: providing services to taxonomists for standard genome sequencing and annotation.</title>
        <authorList>
            <consortium name="The Broad Institute Genomics Platform"/>
            <consortium name="The Broad Institute Genome Sequencing Center for Infectious Disease"/>
            <person name="Wu L."/>
            <person name="Ma J."/>
        </authorList>
    </citation>
    <scope>NUCLEOTIDE SEQUENCE [LARGE SCALE GENOMIC DNA]</scope>
    <source>
        <strain evidence="5">CGMCC 4.7093</strain>
    </source>
</reference>